<evidence type="ECO:0000256" key="1">
    <source>
        <dbReference type="SAM" id="Phobius"/>
    </source>
</evidence>
<feature type="domain" description="Prion-inhibition and propagation HeLo" evidence="2">
    <location>
        <begin position="5"/>
        <end position="91"/>
    </location>
</feature>
<dbReference type="Proteomes" id="UP000193689">
    <property type="component" value="Unassembled WGS sequence"/>
</dbReference>
<dbReference type="InterPro" id="IPR029498">
    <property type="entry name" value="HeLo_dom"/>
</dbReference>
<feature type="transmembrane region" description="Helical" evidence="1">
    <location>
        <begin position="6"/>
        <end position="24"/>
    </location>
</feature>
<keyword evidence="4" id="KW-1185">Reference proteome</keyword>
<dbReference type="Gene3D" id="1.20.120.1020">
    <property type="entry name" value="Prion-inhibition and propagation, HeLo domain"/>
    <property type="match status" value="1"/>
</dbReference>
<dbReference type="InParanoid" id="A0A1Y2E9U4"/>
<keyword evidence="1" id="KW-0472">Membrane</keyword>
<keyword evidence="1" id="KW-0812">Transmembrane</keyword>
<dbReference type="RefSeq" id="XP_040718637.1">
    <property type="nucleotide sequence ID" value="XM_040854559.1"/>
</dbReference>
<dbReference type="InterPro" id="IPR038305">
    <property type="entry name" value="HeLo_sf"/>
</dbReference>
<dbReference type="EMBL" id="MCFJ01000003">
    <property type="protein sequence ID" value="ORY68350.1"/>
    <property type="molecule type" value="Genomic_DNA"/>
</dbReference>
<protein>
    <recommendedName>
        <fullName evidence="2">Prion-inhibition and propagation HeLo domain-containing protein</fullName>
    </recommendedName>
</protein>
<gene>
    <name evidence="3" type="ORF">BCR38DRAFT_301319</name>
</gene>
<evidence type="ECO:0000259" key="2">
    <source>
        <dbReference type="Pfam" id="PF14479"/>
    </source>
</evidence>
<dbReference type="Pfam" id="PF14479">
    <property type="entry name" value="HeLo"/>
    <property type="match status" value="1"/>
</dbReference>
<evidence type="ECO:0000313" key="4">
    <source>
        <dbReference type="Proteomes" id="UP000193689"/>
    </source>
</evidence>
<dbReference type="OrthoDB" id="539213at2759"/>
<accession>A0A1Y2E9U4</accession>
<dbReference type="AlphaFoldDB" id="A0A1Y2E9U4"/>
<comment type="caution">
    <text evidence="3">The sequence shown here is derived from an EMBL/GenBank/DDBJ whole genome shotgun (WGS) entry which is preliminary data.</text>
</comment>
<feature type="non-terminal residue" evidence="3">
    <location>
        <position position="92"/>
    </location>
</feature>
<sequence length="92" mass="10074">MEPAGLAIGIAGLAGIFSGCLDVVERVDTYRDFSVDSRAIISQFDADILMFKQWGKAVSFDGTTLSDNHYEKLDDAETLSAVRKIFAIIQDI</sequence>
<organism evidence="3 4">
    <name type="scientific">Pseudomassariella vexata</name>
    <dbReference type="NCBI Taxonomy" id="1141098"/>
    <lineage>
        <taxon>Eukaryota</taxon>
        <taxon>Fungi</taxon>
        <taxon>Dikarya</taxon>
        <taxon>Ascomycota</taxon>
        <taxon>Pezizomycotina</taxon>
        <taxon>Sordariomycetes</taxon>
        <taxon>Xylariomycetidae</taxon>
        <taxon>Amphisphaeriales</taxon>
        <taxon>Pseudomassariaceae</taxon>
        <taxon>Pseudomassariella</taxon>
    </lineage>
</organism>
<keyword evidence="1" id="KW-1133">Transmembrane helix</keyword>
<proteinExistence type="predicted"/>
<evidence type="ECO:0000313" key="3">
    <source>
        <dbReference type="EMBL" id="ORY68350.1"/>
    </source>
</evidence>
<reference evidence="3 4" key="1">
    <citation type="submission" date="2016-07" db="EMBL/GenBank/DDBJ databases">
        <title>Pervasive Adenine N6-methylation of Active Genes in Fungi.</title>
        <authorList>
            <consortium name="DOE Joint Genome Institute"/>
            <person name="Mondo S.J."/>
            <person name="Dannebaum R.O."/>
            <person name="Kuo R.C."/>
            <person name="Labutti K."/>
            <person name="Haridas S."/>
            <person name="Kuo A."/>
            <person name="Salamov A."/>
            <person name="Ahrendt S.R."/>
            <person name="Lipzen A."/>
            <person name="Sullivan W."/>
            <person name="Andreopoulos W.B."/>
            <person name="Clum A."/>
            <person name="Lindquist E."/>
            <person name="Daum C."/>
            <person name="Ramamoorthy G.K."/>
            <person name="Gryganskyi A."/>
            <person name="Culley D."/>
            <person name="Magnuson J.K."/>
            <person name="James T.Y."/>
            <person name="O'Malley M.A."/>
            <person name="Stajich J.E."/>
            <person name="Spatafora J.W."/>
            <person name="Visel A."/>
            <person name="Grigoriev I.V."/>
        </authorList>
    </citation>
    <scope>NUCLEOTIDE SEQUENCE [LARGE SCALE GENOMIC DNA]</scope>
    <source>
        <strain evidence="3 4">CBS 129021</strain>
    </source>
</reference>
<dbReference type="STRING" id="1141098.A0A1Y2E9U4"/>
<dbReference type="GeneID" id="63770771"/>
<name>A0A1Y2E9U4_9PEZI</name>